<dbReference type="EMBL" id="RQHV01000027">
    <property type="protein sequence ID" value="TGN13702.1"/>
    <property type="molecule type" value="Genomic_DNA"/>
</dbReference>
<proteinExistence type="predicted"/>
<dbReference type="AlphaFoldDB" id="A0A4V3JXA8"/>
<organism evidence="1 2">
    <name type="scientific">Leptospira ilyithenensis</name>
    <dbReference type="NCBI Taxonomy" id="2484901"/>
    <lineage>
        <taxon>Bacteria</taxon>
        <taxon>Pseudomonadati</taxon>
        <taxon>Spirochaetota</taxon>
        <taxon>Spirochaetia</taxon>
        <taxon>Leptospirales</taxon>
        <taxon>Leptospiraceae</taxon>
        <taxon>Leptospira</taxon>
    </lineage>
</organism>
<name>A0A4V3JXA8_9LEPT</name>
<accession>A0A4V3JXA8</accession>
<sequence>MMIMQGTYIRIPTYFMGDKRILPKERARLMAVYGSLWSFSGSGNQCYPSIGNSQLDEGETICKRSGFGKNTVIKAKKKLIALGYISVKRNGQGKNDTYTLYEIPNLGSDSQITEFRKEETVQTKVKNVHIQNSPQLREKSKTPIHAQNFPYIKESKKDNLKEKWLRSIQRFPKNTQDQIMTFLNFTGDSVSIREGSPLRYKRLLESLSHSLVL</sequence>
<dbReference type="Proteomes" id="UP000298264">
    <property type="component" value="Unassembled WGS sequence"/>
</dbReference>
<dbReference type="InterPro" id="IPR036388">
    <property type="entry name" value="WH-like_DNA-bd_sf"/>
</dbReference>
<protein>
    <submittedName>
        <fullName evidence="1">Helix-turn-helix domain-containing protein</fullName>
    </submittedName>
</protein>
<evidence type="ECO:0000313" key="1">
    <source>
        <dbReference type="EMBL" id="TGN13702.1"/>
    </source>
</evidence>
<keyword evidence="2" id="KW-1185">Reference proteome</keyword>
<dbReference type="Pfam" id="PF13730">
    <property type="entry name" value="HTH_36"/>
    <property type="match status" value="1"/>
</dbReference>
<reference evidence="1" key="1">
    <citation type="journal article" date="2019" name="PLoS Negl. Trop. Dis.">
        <title>Revisiting the worldwide diversity of Leptospira species in the environment.</title>
        <authorList>
            <person name="Vincent A.T."/>
            <person name="Schiettekatte O."/>
            <person name="Bourhy P."/>
            <person name="Veyrier F.J."/>
            <person name="Picardeau M."/>
        </authorList>
    </citation>
    <scope>NUCLEOTIDE SEQUENCE [LARGE SCALE GENOMIC DNA]</scope>
    <source>
        <strain evidence="1">201400974</strain>
    </source>
</reference>
<gene>
    <name evidence="1" type="ORF">EHS11_03510</name>
</gene>
<evidence type="ECO:0000313" key="2">
    <source>
        <dbReference type="Proteomes" id="UP000298264"/>
    </source>
</evidence>
<comment type="caution">
    <text evidence="1">The sequence shown here is derived from an EMBL/GenBank/DDBJ whole genome shotgun (WGS) entry which is preliminary data.</text>
</comment>
<dbReference type="Gene3D" id="1.10.10.10">
    <property type="entry name" value="Winged helix-like DNA-binding domain superfamily/Winged helix DNA-binding domain"/>
    <property type="match status" value="1"/>
</dbReference>